<dbReference type="PANTHER" id="PTHR46928:SF1">
    <property type="entry name" value="MESENCHYME-SPECIFIC CELL SURFACE GLYCOPROTEIN"/>
    <property type="match status" value="1"/>
</dbReference>
<dbReference type="RefSeq" id="WP_277191496.1">
    <property type="nucleotide sequence ID" value="NZ_JAROAV010000023.1"/>
</dbReference>
<proteinExistence type="predicted"/>
<feature type="chain" id="PRO_5045918166" evidence="2">
    <location>
        <begin position="29"/>
        <end position="561"/>
    </location>
</feature>
<dbReference type="PANTHER" id="PTHR46928">
    <property type="entry name" value="MESENCHYME-SPECIFIC CELL SURFACE GLYCOPROTEIN"/>
    <property type="match status" value="1"/>
</dbReference>
<dbReference type="InterPro" id="IPR011044">
    <property type="entry name" value="Quino_amine_DH_bsu"/>
</dbReference>
<reference evidence="4 5" key="1">
    <citation type="submission" date="2023-03" db="EMBL/GenBank/DDBJ databases">
        <title>YIM 133296 draft genome.</title>
        <authorList>
            <person name="Xiong L."/>
        </authorList>
    </citation>
    <scope>NUCLEOTIDE SEQUENCE [LARGE SCALE GENOMIC DNA]</scope>
    <source>
        <strain evidence="4 5">YIM 133296</strain>
    </source>
</reference>
<dbReference type="SUPFAM" id="SSF50969">
    <property type="entry name" value="YVTN repeat-like/Quinoprotein amine dehydrogenase"/>
    <property type="match status" value="1"/>
</dbReference>
<dbReference type="InterPro" id="IPR055188">
    <property type="entry name" value="Choice_anch_I"/>
</dbReference>
<dbReference type="NCBIfam" id="NF038117">
    <property type="entry name" value="choice_anch_I"/>
    <property type="match status" value="1"/>
</dbReference>
<keyword evidence="5" id="KW-1185">Reference proteome</keyword>
<organism evidence="4 5">
    <name type="scientific">Luteipulveratus flavus</name>
    <dbReference type="NCBI Taxonomy" id="3031728"/>
    <lineage>
        <taxon>Bacteria</taxon>
        <taxon>Bacillati</taxon>
        <taxon>Actinomycetota</taxon>
        <taxon>Actinomycetes</taxon>
        <taxon>Micrococcales</taxon>
        <taxon>Dermacoccaceae</taxon>
        <taxon>Luteipulveratus</taxon>
    </lineage>
</organism>
<feature type="signal peptide" evidence="2">
    <location>
        <begin position="1"/>
        <end position="28"/>
    </location>
</feature>
<keyword evidence="2" id="KW-0732">Signal</keyword>
<name>A0ABT6C704_9MICO</name>
<dbReference type="Gene3D" id="2.130.10.10">
    <property type="entry name" value="YVTN repeat-like/Quinoprotein amine dehydrogenase"/>
    <property type="match status" value="1"/>
</dbReference>
<dbReference type="Proteomes" id="UP001528912">
    <property type="component" value="Unassembled WGS sequence"/>
</dbReference>
<evidence type="ECO:0000313" key="5">
    <source>
        <dbReference type="Proteomes" id="UP001528912"/>
    </source>
</evidence>
<comment type="caution">
    <text evidence="4">The sequence shown here is derived from an EMBL/GenBank/DDBJ whole genome shotgun (WGS) entry which is preliminary data.</text>
</comment>
<evidence type="ECO:0000256" key="2">
    <source>
        <dbReference type="SAM" id="SignalP"/>
    </source>
</evidence>
<gene>
    <name evidence="4" type="ORF">P4R38_06350</name>
</gene>
<dbReference type="InterPro" id="IPR052956">
    <property type="entry name" value="Mesenchyme-surface_protein"/>
</dbReference>
<feature type="region of interest" description="Disordered" evidence="1">
    <location>
        <begin position="442"/>
        <end position="466"/>
    </location>
</feature>
<evidence type="ECO:0000259" key="3">
    <source>
        <dbReference type="Pfam" id="PF22494"/>
    </source>
</evidence>
<sequence>MRLRTVAPSSVALSLALAAGLCAPSALADQQAPALMLQRLGSHETGVFDRSAAEITAYDARHRLIYAVNAESGAVDVLDAADPRAPRKVGEIDVAGVRAADGSTVPDGSQVNSVHLHGGSLAVAVESATKTDRGWALLYATGRHPAYVAGVRVGAQPDMITITDDGRNLLTANEAEPADDFSADPEGSISVVRLRGESGRLAQSDVRTAGFGAWDNGRSLPAGVRVFGPDVPVPAGQPAAGRVARNLEPEYLAVSGDRAYVTLQEANAVGVLDLRTATITDVWPMPDKDWSAGDNVLDASDKDDAIALQHWPVHGLAMPDTIASYETKGKTYLVTANEGDAREWGSYAEPIRVKDKAYQLCPDVFPNAADLKKDAALGRLNVSRATGLRAGAGCYERIEAFGGRSFSILTPDGTQVFESGGQIEQQIARLVAEGVLPRQAFNANHTANPSFDTRSDDKGPEPEGVTVGRVGARTYAFIGLERVGGVMVYDITDPTAPTYVTYANARSWDAVFDGEPVPGMGDLGAEGVEFVPAAQSPTGRPMVIVANEVSGSTTTFEVTVS</sequence>
<feature type="compositionally biased region" description="Polar residues" evidence="1">
    <location>
        <begin position="442"/>
        <end position="452"/>
    </location>
</feature>
<evidence type="ECO:0000256" key="1">
    <source>
        <dbReference type="SAM" id="MobiDB-lite"/>
    </source>
</evidence>
<dbReference type="EMBL" id="JAROAV010000023">
    <property type="protein sequence ID" value="MDF8263859.1"/>
    <property type="molecule type" value="Genomic_DNA"/>
</dbReference>
<accession>A0ABT6C704</accession>
<dbReference type="Pfam" id="PF22494">
    <property type="entry name" value="choice_anch_I"/>
    <property type="match status" value="1"/>
</dbReference>
<dbReference type="InterPro" id="IPR015943">
    <property type="entry name" value="WD40/YVTN_repeat-like_dom_sf"/>
</dbReference>
<evidence type="ECO:0000313" key="4">
    <source>
        <dbReference type="EMBL" id="MDF8263859.1"/>
    </source>
</evidence>
<feature type="domain" description="Choice-of-anchor I" evidence="3">
    <location>
        <begin position="51"/>
        <end position="557"/>
    </location>
</feature>
<protein>
    <submittedName>
        <fullName evidence="4">Choice-of-anchor I family protein</fullName>
    </submittedName>
</protein>